<dbReference type="AlphaFoldDB" id="R7U6W3"/>
<organism evidence="4">
    <name type="scientific">Capitella teleta</name>
    <name type="common">Polychaete worm</name>
    <dbReference type="NCBI Taxonomy" id="283909"/>
    <lineage>
        <taxon>Eukaryota</taxon>
        <taxon>Metazoa</taxon>
        <taxon>Spiralia</taxon>
        <taxon>Lophotrochozoa</taxon>
        <taxon>Annelida</taxon>
        <taxon>Polychaeta</taxon>
        <taxon>Sedentaria</taxon>
        <taxon>Scolecida</taxon>
        <taxon>Capitellidae</taxon>
        <taxon>Capitella</taxon>
    </lineage>
</organism>
<evidence type="ECO:0000313" key="5">
    <source>
        <dbReference type="EnsemblMetazoa" id="CapteP191312"/>
    </source>
</evidence>
<feature type="region of interest" description="Disordered" evidence="2">
    <location>
        <begin position="552"/>
        <end position="575"/>
    </location>
</feature>
<evidence type="ECO:0000313" key="4">
    <source>
        <dbReference type="EMBL" id="ELU01886.1"/>
    </source>
</evidence>
<reference evidence="4 6" key="2">
    <citation type="journal article" date="2013" name="Nature">
        <title>Insights into bilaterian evolution from three spiralian genomes.</title>
        <authorList>
            <person name="Simakov O."/>
            <person name="Marletaz F."/>
            <person name="Cho S.J."/>
            <person name="Edsinger-Gonzales E."/>
            <person name="Havlak P."/>
            <person name="Hellsten U."/>
            <person name="Kuo D.H."/>
            <person name="Larsson T."/>
            <person name="Lv J."/>
            <person name="Arendt D."/>
            <person name="Savage R."/>
            <person name="Osoegawa K."/>
            <person name="de Jong P."/>
            <person name="Grimwood J."/>
            <person name="Chapman J.A."/>
            <person name="Shapiro H."/>
            <person name="Aerts A."/>
            <person name="Otillar R.P."/>
            <person name="Terry A.Y."/>
            <person name="Boore J.L."/>
            <person name="Grigoriev I.V."/>
            <person name="Lindberg D.R."/>
            <person name="Seaver E.C."/>
            <person name="Weisblat D.A."/>
            <person name="Putnam N.H."/>
            <person name="Rokhsar D.S."/>
        </authorList>
    </citation>
    <scope>NUCLEOTIDE SEQUENCE</scope>
    <source>
        <strain evidence="4 6">I ESC-2004</strain>
    </source>
</reference>
<dbReference type="InterPro" id="IPR013087">
    <property type="entry name" value="Znf_C2H2_type"/>
</dbReference>
<dbReference type="HOGENOM" id="CLU_388943_0_0_1"/>
<dbReference type="PANTHER" id="PTHR33480">
    <property type="entry name" value="SET DOMAIN-CONTAINING PROTEIN-RELATED"/>
    <property type="match status" value="1"/>
</dbReference>
<evidence type="ECO:0000313" key="6">
    <source>
        <dbReference type="Proteomes" id="UP000014760"/>
    </source>
</evidence>
<dbReference type="EMBL" id="AMQN01001697">
    <property type="status" value="NOT_ANNOTATED_CDS"/>
    <property type="molecule type" value="Genomic_DNA"/>
</dbReference>
<keyword evidence="1" id="KW-0479">Metal-binding</keyword>
<sequence>MNCTRSKRDDSRMSDSNSSVILQCMSCLHVFGSALSLAEHKRQSQDCQTEEEAVLCGEAEKVEWADIKCEIKEEEEEEIAEEEKEDFCCCEKSPVKVPVKTTAQSEALQLLKTDLPHPNREEREARVNDIVQSTDLTNDQVNEHFPLCSVGGKSFKGKEALKIHEKTHLPKDSEFKKPKRPCPYCRVKQTKLMRHLLQKHYDEDDVIALKAANGTEKKAISRAIRKRGIFLENQRQYLEAKEPVYQAMRRGKDKKYCPGCDGFYNRSSFGRHEVKCKGITSLDPSALKITQKYQNQLKAKQAVSRSKKTRANDKDCFYLCSVCGESFKGTSAVKNHEKTHLSGDGEEDGVDSLEEIPEEKRFQWSTADTDLVLKEFEEYITGASEICLPGKQDLLRFRQRHQLKCTWMQIRSKIMNESSKTRRKSQIECPNSSEMAIGKESESEMSSEILIDEGAMKNRRVLSSKVPKGLNHSARMKWSKENTELICREFEEYITAPKGMRLPRKSEVINFLQRYPMECSHVQIRTKIMNELKTARMKAKRTSRIANAQARLVQREEGGSLSEQDASNLPNDEGAMKNRRVLSSKVPKGLNHSARMKWSKENTELICREFEEYITAPKGMRLPRKSEVINFLQRHPMECSHVQIRTKIMNELKTARMKAKGTSRSANAQARLVQREEGGSLSEQDFLPGDISSAENGEVRKEKTSSAESQ</sequence>
<dbReference type="PANTHER" id="PTHR33480:SF1">
    <property type="entry name" value="TYR RECOMBINASE DOMAIN-CONTAINING PROTEIN"/>
    <property type="match status" value="1"/>
</dbReference>
<feature type="compositionally biased region" description="Basic and acidic residues" evidence="2">
    <location>
        <begin position="697"/>
        <end position="710"/>
    </location>
</feature>
<keyword evidence="1" id="KW-0862">Zinc</keyword>
<reference evidence="6" key="1">
    <citation type="submission" date="2012-12" db="EMBL/GenBank/DDBJ databases">
        <authorList>
            <person name="Hellsten U."/>
            <person name="Grimwood J."/>
            <person name="Chapman J.A."/>
            <person name="Shapiro H."/>
            <person name="Aerts A."/>
            <person name="Otillar R.P."/>
            <person name="Terry A.Y."/>
            <person name="Boore J.L."/>
            <person name="Simakov O."/>
            <person name="Marletaz F."/>
            <person name="Cho S.-J."/>
            <person name="Edsinger-Gonzales E."/>
            <person name="Havlak P."/>
            <person name="Kuo D.-H."/>
            <person name="Larsson T."/>
            <person name="Lv J."/>
            <person name="Arendt D."/>
            <person name="Savage R."/>
            <person name="Osoegawa K."/>
            <person name="de Jong P."/>
            <person name="Lindberg D.R."/>
            <person name="Seaver E.C."/>
            <person name="Weisblat D.A."/>
            <person name="Putnam N.H."/>
            <person name="Grigoriev I.V."/>
            <person name="Rokhsar D.S."/>
        </authorList>
    </citation>
    <scope>NUCLEOTIDE SEQUENCE</scope>
    <source>
        <strain evidence="6">I ESC-2004</strain>
    </source>
</reference>
<reference evidence="5" key="3">
    <citation type="submission" date="2015-06" db="UniProtKB">
        <authorList>
            <consortium name="EnsemblMetazoa"/>
        </authorList>
    </citation>
    <scope>IDENTIFICATION</scope>
</reference>
<dbReference type="InterPro" id="IPR036236">
    <property type="entry name" value="Znf_C2H2_sf"/>
</dbReference>
<dbReference type="PROSITE" id="PS00028">
    <property type="entry name" value="ZINC_FINGER_C2H2_1"/>
    <property type="match status" value="1"/>
</dbReference>
<dbReference type="OrthoDB" id="5376140at2759"/>
<evidence type="ECO:0000256" key="2">
    <source>
        <dbReference type="SAM" id="MobiDB-lite"/>
    </source>
</evidence>
<feature type="region of interest" description="Disordered" evidence="2">
    <location>
        <begin position="657"/>
        <end position="710"/>
    </location>
</feature>
<dbReference type="Proteomes" id="UP000014760">
    <property type="component" value="Unassembled WGS sequence"/>
</dbReference>
<feature type="domain" description="C2H2-type" evidence="3">
    <location>
        <begin position="318"/>
        <end position="345"/>
    </location>
</feature>
<keyword evidence="1" id="KW-0863">Zinc-finger</keyword>
<dbReference type="SUPFAM" id="SSF57667">
    <property type="entry name" value="beta-beta-alpha zinc fingers"/>
    <property type="match status" value="1"/>
</dbReference>
<dbReference type="EnsemblMetazoa" id="CapteT191312">
    <property type="protein sequence ID" value="CapteP191312"/>
    <property type="gene ID" value="CapteG191312"/>
</dbReference>
<feature type="compositionally biased region" description="Polar residues" evidence="2">
    <location>
        <begin position="561"/>
        <end position="570"/>
    </location>
</feature>
<name>R7U6W3_CAPTE</name>
<keyword evidence="6" id="KW-1185">Reference proteome</keyword>
<evidence type="ECO:0000256" key="1">
    <source>
        <dbReference type="PROSITE-ProRule" id="PRU00042"/>
    </source>
</evidence>
<evidence type="ECO:0000259" key="3">
    <source>
        <dbReference type="PROSITE" id="PS50157"/>
    </source>
</evidence>
<proteinExistence type="predicted"/>
<dbReference type="GO" id="GO:0008270">
    <property type="term" value="F:zinc ion binding"/>
    <property type="evidence" value="ECO:0007669"/>
    <property type="project" value="UniProtKB-KW"/>
</dbReference>
<dbReference type="EMBL" id="AMQN01001698">
    <property type="status" value="NOT_ANNOTATED_CDS"/>
    <property type="molecule type" value="Genomic_DNA"/>
</dbReference>
<dbReference type="EMBL" id="KB304598">
    <property type="protein sequence ID" value="ELU01886.1"/>
    <property type="molecule type" value="Genomic_DNA"/>
</dbReference>
<protein>
    <recommendedName>
        <fullName evidence="3">C2H2-type domain-containing protein</fullName>
    </recommendedName>
</protein>
<dbReference type="EMBL" id="AMQN01001696">
    <property type="status" value="NOT_ANNOTATED_CDS"/>
    <property type="molecule type" value="Genomic_DNA"/>
</dbReference>
<dbReference type="SMART" id="SM00355">
    <property type="entry name" value="ZnF_C2H2"/>
    <property type="match status" value="4"/>
</dbReference>
<accession>R7U6W3</accession>
<gene>
    <name evidence="4" type="ORF">CAPTEDRAFT_191312</name>
</gene>
<dbReference type="EMBL" id="AMQN01001694">
    <property type="status" value="NOT_ANNOTATED_CDS"/>
    <property type="molecule type" value="Genomic_DNA"/>
</dbReference>
<dbReference type="PROSITE" id="PS50157">
    <property type="entry name" value="ZINC_FINGER_C2H2_2"/>
    <property type="match status" value="1"/>
</dbReference>
<dbReference type="EMBL" id="AMQN01001695">
    <property type="status" value="NOT_ANNOTATED_CDS"/>
    <property type="molecule type" value="Genomic_DNA"/>
</dbReference>